<proteinExistence type="predicted"/>
<reference evidence="1 2" key="1">
    <citation type="journal article" date="2024" name="Chem. Sci.">
        <title>Discovery of megapolipeptins by genome mining of a Burkholderiales bacteria collection.</title>
        <authorList>
            <person name="Paulo B.S."/>
            <person name="Recchia M.J.J."/>
            <person name="Lee S."/>
            <person name="Fergusson C.H."/>
            <person name="Romanowski S.B."/>
            <person name="Hernandez A."/>
            <person name="Krull N."/>
            <person name="Liu D.Y."/>
            <person name="Cavanagh H."/>
            <person name="Bos A."/>
            <person name="Gray C.A."/>
            <person name="Murphy B.T."/>
            <person name="Linington R.G."/>
            <person name="Eustaquio A.S."/>
        </authorList>
    </citation>
    <scope>NUCLEOTIDE SEQUENCE [LARGE SCALE GENOMIC DNA]</scope>
    <source>
        <strain evidence="1 2">RL17-335-BIF-A</strain>
    </source>
</reference>
<evidence type="ECO:0000313" key="2">
    <source>
        <dbReference type="Proteomes" id="UP001629367"/>
    </source>
</evidence>
<organism evidence="1 2">
    <name type="scientific">Paraburkholderia dilworthii</name>
    <dbReference type="NCBI Taxonomy" id="948106"/>
    <lineage>
        <taxon>Bacteria</taxon>
        <taxon>Pseudomonadati</taxon>
        <taxon>Pseudomonadota</taxon>
        <taxon>Betaproteobacteria</taxon>
        <taxon>Burkholderiales</taxon>
        <taxon>Burkholderiaceae</taxon>
        <taxon>Paraburkholderia</taxon>
    </lineage>
</organism>
<keyword evidence="2" id="KW-1185">Reference proteome</keyword>
<dbReference type="RefSeq" id="WP_408215836.1">
    <property type="nucleotide sequence ID" value="NZ_JAQQBZ010000019.1"/>
</dbReference>
<comment type="caution">
    <text evidence="1">The sequence shown here is derived from an EMBL/GenBank/DDBJ whole genome shotgun (WGS) entry which is preliminary data.</text>
</comment>
<gene>
    <name evidence="1" type="ORF">PQQ68_23870</name>
</gene>
<dbReference type="Proteomes" id="UP001629367">
    <property type="component" value="Unassembled WGS sequence"/>
</dbReference>
<evidence type="ECO:0000313" key="1">
    <source>
        <dbReference type="EMBL" id="MFM0596069.1"/>
    </source>
</evidence>
<name>A0ABW9DDJ3_9BURK</name>
<dbReference type="EMBL" id="JAQQBZ010000019">
    <property type="protein sequence ID" value="MFM0596069.1"/>
    <property type="molecule type" value="Genomic_DNA"/>
</dbReference>
<sequence length="135" mass="15073">MYSWPDHFPEQCPPSHATDLSGSTFRFINKRQPTEYDFTSHYERLPGGDWAGQECKARGLSVLRTYDDCVTMREGVPALRRKHLAVANVAAPVGVVATTPSANCVGHCTWWRNVSPAEAAKHFSLLTESNEEDHV</sequence>
<protein>
    <submittedName>
        <fullName evidence="1">Uncharacterized protein</fullName>
    </submittedName>
</protein>
<accession>A0ABW9DDJ3</accession>